<dbReference type="InterPro" id="IPR052196">
    <property type="entry name" value="Bact_Kbp"/>
</dbReference>
<name>A0A0K1PZD2_9BACT</name>
<evidence type="ECO:0000313" key="4">
    <source>
        <dbReference type="Proteomes" id="UP000064967"/>
    </source>
</evidence>
<evidence type="ECO:0000313" key="3">
    <source>
        <dbReference type="EMBL" id="AKU98514.1"/>
    </source>
</evidence>
<dbReference type="OrthoDB" id="9765158at2"/>
<feature type="compositionally biased region" description="Polar residues" evidence="1">
    <location>
        <begin position="97"/>
        <end position="114"/>
    </location>
</feature>
<dbReference type="Proteomes" id="UP000064967">
    <property type="component" value="Chromosome"/>
</dbReference>
<reference evidence="3 4" key="1">
    <citation type="submission" date="2015-08" db="EMBL/GenBank/DDBJ databases">
        <authorList>
            <person name="Babu N.S."/>
            <person name="Beckwith C.J."/>
            <person name="Beseler K.G."/>
            <person name="Brison A."/>
            <person name="Carone J.V."/>
            <person name="Caskin T.P."/>
            <person name="Diamond M."/>
            <person name="Durham M.E."/>
            <person name="Foxe J.M."/>
            <person name="Go M."/>
            <person name="Henderson B.A."/>
            <person name="Jones I.B."/>
            <person name="McGettigan J.A."/>
            <person name="Micheletti S.J."/>
            <person name="Nasrallah M.E."/>
            <person name="Ortiz D."/>
            <person name="Piller C.R."/>
            <person name="Privatt S.R."/>
            <person name="Schneider S.L."/>
            <person name="Sharp S."/>
            <person name="Smith T.C."/>
            <person name="Stanton J.D."/>
            <person name="Ullery H.E."/>
            <person name="Wilson R.J."/>
            <person name="Serrano M.G."/>
            <person name="Buck G."/>
            <person name="Lee V."/>
            <person name="Wang Y."/>
            <person name="Carvalho R."/>
            <person name="Voegtly L."/>
            <person name="Shi R."/>
            <person name="Duckworth R."/>
            <person name="Johnson A."/>
            <person name="Loviza R."/>
            <person name="Walstead R."/>
            <person name="Shah Z."/>
            <person name="Kiflezghi M."/>
            <person name="Wade K."/>
            <person name="Ball S.L."/>
            <person name="Bradley K.W."/>
            <person name="Asai D.J."/>
            <person name="Bowman C.A."/>
            <person name="Russell D.A."/>
            <person name="Pope W.H."/>
            <person name="Jacobs-Sera D."/>
            <person name="Hendrix R.W."/>
            <person name="Hatfull G.F."/>
        </authorList>
    </citation>
    <scope>NUCLEOTIDE SEQUENCE [LARGE SCALE GENOMIC DNA]</scope>
    <source>
        <strain evidence="3 4">DSM 27648</strain>
    </source>
</reference>
<feature type="region of interest" description="Disordered" evidence="1">
    <location>
        <begin position="87"/>
        <end position="128"/>
    </location>
</feature>
<dbReference type="Gene3D" id="3.10.350.10">
    <property type="entry name" value="LysM domain"/>
    <property type="match status" value="1"/>
</dbReference>
<dbReference type="InterPro" id="IPR036779">
    <property type="entry name" value="LysM_dom_sf"/>
</dbReference>
<dbReference type="InterPro" id="IPR018392">
    <property type="entry name" value="LysM"/>
</dbReference>
<dbReference type="PROSITE" id="PS51782">
    <property type="entry name" value="LYSM"/>
    <property type="match status" value="1"/>
</dbReference>
<dbReference type="Pfam" id="PF01476">
    <property type="entry name" value="LysM"/>
    <property type="match status" value="1"/>
</dbReference>
<evidence type="ECO:0000259" key="2">
    <source>
        <dbReference type="PROSITE" id="PS51782"/>
    </source>
</evidence>
<sequence>MSFVHPFIFGQRVARHRALAYAIGFVLPVAHVTVAFAQSTSGGAAPGGGGGSSSSGGASAGGASGGSAPAGGTTTYQYFPGGVAPTPAGQTLGGGNTQYSSSKPITGSNQQDTFDFQRGGAGGTVHGTENSSFVIGSGNGEVRGVPSNASSHLVRKGDTLWGICDSYFHNPYQWPRIWAYNPQIQNPHWIYPGDQVRLRGGLGEATAAMAPTEQATSGGFVDRRRQVPSDTVFLRNQGYIDDDTNNWGEITGSREDKMFLSDYDEVYLRVSSNHDLKIGQELTVYRPIRKVGKDGKLIEIQGTVKVDQWNPKEGIARARVTESLDVIERGARVGPVARKFEVVPPQRNDKDVEAKVLASVVPFNLYGQNQVVFLDQGEEAGLRPGNRMLVIRKGDAWHKSLTTRSSARRIALEDESPAAIESVPKPRDESKLPEEAIAELRIISVRKNTAMALVSQSRIEIEAGDKAYARKGY</sequence>
<dbReference type="PANTHER" id="PTHR34700:SF4">
    <property type="entry name" value="PHAGE-LIKE ELEMENT PBSX PROTEIN XKDP"/>
    <property type="match status" value="1"/>
</dbReference>
<feature type="compositionally biased region" description="Gly residues" evidence="1">
    <location>
        <begin position="44"/>
        <end position="67"/>
    </location>
</feature>
<dbReference type="EMBL" id="CP012333">
    <property type="protein sequence ID" value="AKU98514.1"/>
    <property type="molecule type" value="Genomic_DNA"/>
</dbReference>
<proteinExistence type="predicted"/>
<feature type="domain" description="LysM" evidence="2">
    <location>
        <begin position="150"/>
        <end position="198"/>
    </location>
</feature>
<keyword evidence="4" id="KW-1185">Reference proteome</keyword>
<dbReference type="STRING" id="1391654.AKJ09_05178"/>
<gene>
    <name evidence="3" type="ORF">AKJ09_05178</name>
</gene>
<dbReference type="CDD" id="cd00118">
    <property type="entry name" value="LysM"/>
    <property type="match status" value="1"/>
</dbReference>
<organism evidence="3 4">
    <name type="scientific">Labilithrix luteola</name>
    <dbReference type="NCBI Taxonomy" id="1391654"/>
    <lineage>
        <taxon>Bacteria</taxon>
        <taxon>Pseudomonadati</taxon>
        <taxon>Myxococcota</taxon>
        <taxon>Polyangia</taxon>
        <taxon>Polyangiales</taxon>
        <taxon>Labilitrichaceae</taxon>
        <taxon>Labilithrix</taxon>
    </lineage>
</organism>
<dbReference type="AlphaFoldDB" id="A0A0K1PZD2"/>
<dbReference type="RefSeq" id="WP_146649460.1">
    <property type="nucleotide sequence ID" value="NZ_CP012333.1"/>
</dbReference>
<feature type="region of interest" description="Disordered" evidence="1">
    <location>
        <begin position="42"/>
        <end position="67"/>
    </location>
</feature>
<evidence type="ECO:0000256" key="1">
    <source>
        <dbReference type="SAM" id="MobiDB-lite"/>
    </source>
</evidence>
<dbReference type="KEGG" id="llu:AKJ09_05178"/>
<dbReference type="PANTHER" id="PTHR34700">
    <property type="entry name" value="POTASSIUM BINDING PROTEIN KBP"/>
    <property type="match status" value="1"/>
</dbReference>
<dbReference type="SUPFAM" id="SSF54106">
    <property type="entry name" value="LysM domain"/>
    <property type="match status" value="1"/>
</dbReference>
<accession>A0A0K1PZD2</accession>
<protein>
    <recommendedName>
        <fullName evidence="2">LysM domain-containing protein</fullName>
    </recommendedName>
</protein>